<proteinExistence type="predicted"/>
<evidence type="ECO:0000256" key="4">
    <source>
        <dbReference type="ARBA" id="ARBA00022553"/>
    </source>
</evidence>
<keyword evidence="9" id="KW-0902">Two-component regulatory system</keyword>
<evidence type="ECO:0000313" key="13">
    <source>
        <dbReference type="EMBL" id="ADB34793.1"/>
    </source>
</evidence>
<evidence type="ECO:0000256" key="9">
    <source>
        <dbReference type="ARBA" id="ARBA00023012"/>
    </source>
</evidence>
<evidence type="ECO:0000256" key="6">
    <source>
        <dbReference type="ARBA" id="ARBA00022692"/>
    </source>
</evidence>
<reference evidence="13 14" key="2">
    <citation type="journal article" date="2010" name="Stand. Genomic Sci.">
        <title>Complete genome sequence of Kribbella flavida type strain (IFO 14399).</title>
        <authorList>
            <person name="Pukall R."/>
            <person name="Lapidus A."/>
            <person name="Glavina Del Rio T."/>
            <person name="Copeland A."/>
            <person name="Tice H."/>
            <person name="Cheng J.-F."/>
            <person name="Lucas S."/>
            <person name="Chen F."/>
            <person name="Nolan M."/>
            <person name="LaButti K."/>
            <person name="Pati A."/>
            <person name="Ivanova N."/>
            <person name="Mavrommatis K."/>
            <person name="Mikhailova N."/>
            <person name="Pitluck S."/>
            <person name="Bruce D."/>
            <person name="Goodwin L."/>
            <person name="Land M."/>
            <person name="Hauser L."/>
            <person name="Chang Y.-J."/>
            <person name="Jeffries C.D."/>
            <person name="Chen A."/>
            <person name="Palaniappan K."/>
            <person name="Chain P."/>
            <person name="Rohde M."/>
            <person name="Goeker M."/>
            <person name="Bristow J."/>
            <person name="Eisen J.A."/>
            <person name="Markowitz V."/>
            <person name="Hugenholtz P."/>
            <person name="Kyrpides N.C."/>
            <person name="Klenk H.-P."/>
            <person name="Brettin T."/>
        </authorList>
    </citation>
    <scope>NUCLEOTIDE SEQUENCE [LARGE SCALE GENOMIC DNA]</scope>
    <source>
        <strain evidence="14">DSM 17836 / JCM 10339 / NBRC 14399</strain>
    </source>
</reference>
<evidence type="ECO:0000313" key="14">
    <source>
        <dbReference type="Proteomes" id="UP000007967"/>
    </source>
</evidence>
<dbReference type="InterPro" id="IPR036097">
    <property type="entry name" value="HisK_dim/P_sf"/>
</dbReference>
<dbReference type="Pfam" id="PF02518">
    <property type="entry name" value="HATPase_c"/>
    <property type="match status" value="1"/>
</dbReference>
<evidence type="ECO:0000256" key="3">
    <source>
        <dbReference type="ARBA" id="ARBA00012438"/>
    </source>
</evidence>
<dbReference type="Gene3D" id="1.10.287.130">
    <property type="match status" value="1"/>
</dbReference>
<keyword evidence="4" id="KW-0597">Phosphoprotein</keyword>
<keyword evidence="10" id="KW-0472">Membrane</keyword>
<dbReference type="SMART" id="SM00388">
    <property type="entry name" value="HisKA"/>
    <property type="match status" value="1"/>
</dbReference>
<gene>
    <name evidence="13" type="ordered locus">Kfla_5789</name>
</gene>
<dbReference type="SUPFAM" id="SSF47384">
    <property type="entry name" value="Homodimeric domain of signal transducing histidine kinase"/>
    <property type="match status" value="1"/>
</dbReference>
<evidence type="ECO:0000256" key="8">
    <source>
        <dbReference type="ARBA" id="ARBA00022989"/>
    </source>
</evidence>
<dbReference type="PROSITE" id="PS50109">
    <property type="entry name" value="HIS_KIN"/>
    <property type="match status" value="1"/>
</dbReference>
<dbReference type="PROSITE" id="PS50885">
    <property type="entry name" value="HAMP"/>
    <property type="match status" value="1"/>
</dbReference>
<evidence type="ECO:0000256" key="1">
    <source>
        <dbReference type="ARBA" id="ARBA00000085"/>
    </source>
</evidence>
<evidence type="ECO:0000259" key="11">
    <source>
        <dbReference type="PROSITE" id="PS50109"/>
    </source>
</evidence>
<evidence type="ECO:0000259" key="12">
    <source>
        <dbReference type="PROSITE" id="PS50885"/>
    </source>
</evidence>
<dbReference type="InterPro" id="IPR003594">
    <property type="entry name" value="HATPase_dom"/>
</dbReference>
<keyword evidence="6 10" id="KW-0812">Transmembrane</keyword>
<dbReference type="Proteomes" id="UP000007967">
    <property type="component" value="Chromosome"/>
</dbReference>
<comment type="catalytic activity">
    <reaction evidence="1">
        <text>ATP + protein L-histidine = ADP + protein N-phospho-L-histidine.</text>
        <dbReference type="EC" id="2.7.13.3"/>
    </reaction>
</comment>
<keyword evidence="5" id="KW-0808">Transferase</keyword>
<sequence>MRRRLAMLVAATTSLVLIAFLVPIAVLLRSEAAERATGQASMEGHSIAQLLPDVAEGSLPADGTTTVFLADGRVIGARAATSPSVRLAQQGQSFIAETAGGREVLIGVQSGADGTSVVRVFVPASTLYDGVAKTWALLALLGLALFALGMVIADRLGRRLVRSVTALAETADRLSRGELTARVNPGGPPEIHNVGSELNRLADRIDELLNSARAEAADLAHRLRTPLTALRLDIGGLRDPVESERVLASLQDLSAQVDEIIRTARRPGRTGAVAMADLAAIARERLHFWAALAEDTGRPLTGNIPSKAVLVRIGAEDLAATFDVLLDNAFRHTPDSAAVRLVVEDNGVAWVEDAGTGIGPTAGTPGTTGLGLDIARRTVEAVRGSLTIGSSELGGAKVVLTIERLNRETAQRNSSPA</sequence>
<dbReference type="InterPro" id="IPR036890">
    <property type="entry name" value="HATPase_C_sf"/>
</dbReference>
<dbReference type="SMART" id="SM00387">
    <property type="entry name" value="HATPase_c"/>
    <property type="match status" value="1"/>
</dbReference>
<dbReference type="SUPFAM" id="SSF55874">
    <property type="entry name" value="ATPase domain of HSP90 chaperone/DNA topoisomerase II/histidine kinase"/>
    <property type="match status" value="1"/>
</dbReference>
<dbReference type="STRING" id="479435.Kfla_5789"/>
<keyword evidence="14" id="KW-1185">Reference proteome</keyword>
<dbReference type="Pfam" id="PF00672">
    <property type="entry name" value="HAMP"/>
    <property type="match status" value="1"/>
</dbReference>
<evidence type="ECO:0000256" key="2">
    <source>
        <dbReference type="ARBA" id="ARBA00004236"/>
    </source>
</evidence>
<protein>
    <recommendedName>
        <fullName evidence="3">histidine kinase</fullName>
        <ecNumber evidence="3">2.7.13.3</ecNumber>
    </recommendedName>
</protein>
<dbReference type="PANTHER" id="PTHR45436:SF5">
    <property type="entry name" value="SENSOR HISTIDINE KINASE TRCS"/>
    <property type="match status" value="1"/>
</dbReference>
<dbReference type="Gene3D" id="3.30.565.10">
    <property type="entry name" value="Histidine kinase-like ATPase, C-terminal domain"/>
    <property type="match status" value="1"/>
</dbReference>
<reference evidence="14" key="1">
    <citation type="submission" date="2009-09" db="EMBL/GenBank/DDBJ databases">
        <title>The complete genome of Kribbella flavida DSM 17836.</title>
        <authorList>
            <consortium name="US DOE Joint Genome Institute (JGI-PGF)"/>
            <person name="Lucas S."/>
            <person name="Copeland A."/>
            <person name="Lapidus A."/>
            <person name="Glavina del Rio T."/>
            <person name="Dalin E."/>
            <person name="Tice H."/>
            <person name="Bruce D."/>
            <person name="Goodwin L."/>
            <person name="Pitluck S."/>
            <person name="Kyrpides N."/>
            <person name="Mavromatis K."/>
            <person name="Ivanova N."/>
            <person name="Saunders E."/>
            <person name="Brettin T."/>
            <person name="Detter J.C."/>
            <person name="Han C."/>
            <person name="Larimer F."/>
            <person name="Land M."/>
            <person name="Hauser L."/>
            <person name="Markowitz V."/>
            <person name="Cheng J.-F."/>
            <person name="Hugenholtz P."/>
            <person name="Woyke T."/>
            <person name="Wu D."/>
            <person name="Pukall R."/>
            <person name="Klenk H.-P."/>
            <person name="Eisen J.A."/>
        </authorList>
    </citation>
    <scope>NUCLEOTIDE SEQUENCE [LARGE SCALE GENOMIC DNA]</scope>
    <source>
        <strain evidence="14">DSM 17836 / JCM 10339 / NBRC 14399</strain>
    </source>
</reference>
<dbReference type="InterPro" id="IPR050428">
    <property type="entry name" value="TCS_sensor_his_kinase"/>
</dbReference>
<evidence type="ECO:0000256" key="10">
    <source>
        <dbReference type="SAM" id="Phobius"/>
    </source>
</evidence>
<comment type="subcellular location">
    <subcellularLocation>
        <location evidence="2">Cell membrane</location>
    </subcellularLocation>
</comment>
<evidence type="ECO:0000256" key="7">
    <source>
        <dbReference type="ARBA" id="ARBA00022777"/>
    </source>
</evidence>
<dbReference type="SMART" id="SM00304">
    <property type="entry name" value="HAMP"/>
    <property type="match status" value="1"/>
</dbReference>
<dbReference type="PANTHER" id="PTHR45436">
    <property type="entry name" value="SENSOR HISTIDINE KINASE YKOH"/>
    <property type="match status" value="1"/>
</dbReference>
<keyword evidence="8 10" id="KW-1133">Transmembrane helix</keyword>
<name>D2PQ91_KRIFD</name>
<organism evidence="13 14">
    <name type="scientific">Kribbella flavida (strain DSM 17836 / JCM 10339 / NBRC 14399)</name>
    <dbReference type="NCBI Taxonomy" id="479435"/>
    <lineage>
        <taxon>Bacteria</taxon>
        <taxon>Bacillati</taxon>
        <taxon>Actinomycetota</taxon>
        <taxon>Actinomycetes</taxon>
        <taxon>Propionibacteriales</taxon>
        <taxon>Kribbellaceae</taxon>
        <taxon>Kribbella</taxon>
    </lineage>
</organism>
<feature type="domain" description="Histidine kinase" evidence="11">
    <location>
        <begin position="218"/>
        <end position="406"/>
    </location>
</feature>
<feature type="transmembrane region" description="Helical" evidence="10">
    <location>
        <begin position="135"/>
        <end position="153"/>
    </location>
</feature>
<dbReference type="AlphaFoldDB" id="D2PQ91"/>
<dbReference type="InterPro" id="IPR005467">
    <property type="entry name" value="His_kinase_dom"/>
</dbReference>
<dbReference type="KEGG" id="kfl:Kfla_5789"/>
<dbReference type="EMBL" id="CP001736">
    <property type="protein sequence ID" value="ADB34793.1"/>
    <property type="molecule type" value="Genomic_DNA"/>
</dbReference>
<dbReference type="GO" id="GO:0005886">
    <property type="term" value="C:plasma membrane"/>
    <property type="evidence" value="ECO:0007669"/>
    <property type="project" value="UniProtKB-SubCell"/>
</dbReference>
<dbReference type="OrthoDB" id="3206505at2"/>
<dbReference type="CDD" id="cd06225">
    <property type="entry name" value="HAMP"/>
    <property type="match status" value="1"/>
</dbReference>
<dbReference type="HOGENOM" id="CLU_000445_89_33_11"/>
<dbReference type="CDD" id="cd00082">
    <property type="entry name" value="HisKA"/>
    <property type="match status" value="1"/>
</dbReference>
<dbReference type="eggNOG" id="COG0642">
    <property type="taxonomic scope" value="Bacteria"/>
</dbReference>
<keyword evidence="7 13" id="KW-0418">Kinase</keyword>
<dbReference type="EC" id="2.7.13.3" evidence="3"/>
<dbReference type="InterPro" id="IPR003660">
    <property type="entry name" value="HAMP_dom"/>
</dbReference>
<accession>D2PQ91</accession>
<feature type="domain" description="HAMP" evidence="12">
    <location>
        <begin position="158"/>
        <end position="210"/>
    </location>
</feature>
<evidence type="ECO:0000256" key="5">
    <source>
        <dbReference type="ARBA" id="ARBA00022679"/>
    </source>
</evidence>
<dbReference type="GO" id="GO:0000155">
    <property type="term" value="F:phosphorelay sensor kinase activity"/>
    <property type="evidence" value="ECO:0007669"/>
    <property type="project" value="InterPro"/>
</dbReference>
<dbReference type="InterPro" id="IPR003661">
    <property type="entry name" value="HisK_dim/P_dom"/>
</dbReference>